<dbReference type="Gene3D" id="2.60.120.260">
    <property type="entry name" value="Galactose-binding domain-like"/>
    <property type="match status" value="2"/>
</dbReference>
<dbReference type="PANTHER" id="PTHR42732">
    <property type="entry name" value="BETA-GALACTOSIDASE"/>
    <property type="match status" value="1"/>
</dbReference>
<sequence length="320" mass="36490">MWLLVLLLTGLGGLASEPDEQSLKGWWKFRIGDNDEWSSTTYNDANWQEIKVPARWEDEGFRGYDGYAWYRKTVSLGTELKNKNLILELGYIDDVDEVFINGVKIGQSGAFPPRFATAYNAKRTYQIPPDVIRVGQENIIAVRVYDALLEGGIVSGNIRIYSEGTLPPFSISLTGTWMFNKGRSFDPNDYDEIQVPAVWEDQGYNDYDGYAVYTRRLLISEALASQRLILLAGKIDDADRLYINGQLIGGTGEYDRRYDRGLYDEFRNYFIPPGMLKAGEENILEIRVNDIGGFGGIYEGPVGIMTLDQFRKYWQAKRRN</sequence>
<organism evidence="1 2">
    <name type="scientific">Sunxiuqinia elliptica</name>
    <dbReference type="NCBI Taxonomy" id="655355"/>
    <lineage>
        <taxon>Bacteria</taxon>
        <taxon>Pseudomonadati</taxon>
        <taxon>Bacteroidota</taxon>
        <taxon>Bacteroidia</taxon>
        <taxon>Marinilabiliales</taxon>
        <taxon>Prolixibacteraceae</taxon>
        <taxon>Sunxiuqinia</taxon>
    </lineage>
</organism>
<reference evidence="1 2" key="1">
    <citation type="submission" date="2016-10" db="EMBL/GenBank/DDBJ databases">
        <authorList>
            <person name="de Groot N.N."/>
        </authorList>
    </citation>
    <scope>NUCLEOTIDE SEQUENCE [LARGE SCALE GENOMIC DNA]</scope>
    <source>
        <strain evidence="1 2">CGMCC 1.9156</strain>
    </source>
</reference>
<dbReference type="SUPFAM" id="SSF49785">
    <property type="entry name" value="Galactose-binding domain-like"/>
    <property type="match status" value="2"/>
</dbReference>
<name>A0A1I2CEI0_9BACT</name>
<protein>
    <submittedName>
        <fullName evidence="1">Sialate O-acetylesterase</fullName>
    </submittedName>
</protein>
<proteinExistence type="predicted"/>
<evidence type="ECO:0000313" key="1">
    <source>
        <dbReference type="EMBL" id="SFE66223.1"/>
    </source>
</evidence>
<dbReference type="Proteomes" id="UP000198964">
    <property type="component" value="Unassembled WGS sequence"/>
</dbReference>
<gene>
    <name evidence="1" type="ORF">SAMN05216283_101699</name>
</gene>
<evidence type="ECO:0000313" key="2">
    <source>
        <dbReference type="Proteomes" id="UP000198964"/>
    </source>
</evidence>
<keyword evidence="2" id="KW-1185">Reference proteome</keyword>
<dbReference type="EMBL" id="FONW01000001">
    <property type="protein sequence ID" value="SFE66223.1"/>
    <property type="molecule type" value="Genomic_DNA"/>
</dbReference>
<dbReference type="InterPro" id="IPR051913">
    <property type="entry name" value="GH2_Domain-Containing"/>
</dbReference>
<dbReference type="AlphaFoldDB" id="A0A1I2CEI0"/>
<dbReference type="STRING" id="655355.SAMN05216283_101699"/>
<dbReference type="InterPro" id="IPR008979">
    <property type="entry name" value="Galactose-bd-like_sf"/>
</dbReference>
<accession>A0A1I2CEI0</accession>
<dbReference type="PANTHER" id="PTHR42732:SF1">
    <property type="entry name" value="BETA-MANNOSIDASE"/>
    <property type="match status" value="1"/>
</dbReference>